<dbReference type="InterPro" id="IPR050138">
    <property type="entry name" value="DHOase/Allantoinase_Hydrolase"/>
</dbReference>
<proteinExistence type="predicted"/>
<keyword evidence="4" id="KW-1185">Reference proteome</keyword>
<evidence type="ECO:0000256" key="1">
    <source>
        <dbReference type="ARBA" id="ARBA00022975"/>
    </source>
</evidence>
<comment type="caution">
    <text evidence="3">The sequence shown here is derived from an EMBL/GenBank/DDBJ whole genome shotgun (WGS) entry which is preliminary data.</text>
</comment>
<dbReference type="InterPro" id="IPR004722">
    <property type="entry name" value="DHOase"/>
</dbReference>
<organism evidence="3 4">
    <name type="scientific">Butyricicoccus intestinisimiae</name>
    <dbReference type="NCBI Taxonomy" id="2841509"/>
    <lineage>
        <taxon>Bacteria</taxon>
        <taxon>Bacillati</taxon>
        <taxon>Bacillota</taxon>
        <taxon>Clostridia</taxon>
        <taxon>Eubacteriales</taxon>
        <taxon>Butyricicoccaceae</taxon>
        <taxon>Butyricicoccus</taxon>
    </lineage>
</organism>
<reference evidence="3 4" key="1">
    <citation type="submission" date="2021-06" db="EMBL/GenBank/DDBJ databases">
        <authorList>
            <person name="Sun Q."/>
            <person name="Li D."/>
        </authorList>
    </citation>
    <scope>NUCLEOTIDE SEQUENCE [LARGE SCALE GENOMIC DNA]</scope>
    <source>
        <strain evidence="3 4">MSJd-7</strain>
    </source>
</reference>
<keyword evidence="1" id="KW-0665">Pyrimidine biosynthesis</keyword>
<dbReference type="InterPro" id="IPR024403">
    <property type="entry name" value="DHOase_cat"/>
</dbReference>
<dbReference type="RefSeq" id="WP_216470100.1">
    <property type="nucleotide sequence ID" value="NZ_JAHLQI010000003.1"/>
</dbReference>
<dbReference type="PANTHER" id="PTHR43668:SF2">
    <property type="entry name" value="ALLANTOINASE"/>
    <property type="match status" value="1"/>
</dbReference>
<dbReference type="PROSITE" id="PS00482">
    <property type="entry name" value="DIHYDROOROTASE_1"/>
    <property type="match status" value="1"/>
</dbReference>
<evidence type="ECO:0000313" key="4">
    <source>
        <dbReference type="Proteomes" id="UP000783588"/>
    </source>
</evidence>
<dbReference type="NCBIfam" id="TIGR00857">
    <property type="entry name" value="pyrC_multi"/>
    <property type="match status" value="1"/>
</dbReference>
<evidence type="ECO:0000313" key="3">
    <source>
        <dbReference type="EMBL" id="MBU5490444.1"/>
    </source>
</evidence>
<protein>
    <submittedName>
        <fullName evidence="3">Dihydroorotase</fullName>
    </submittedName>
</protein>
<dbReference type="Pfam" id="PF12890">
    <property type="entry name" value="DHOase"/>
    <property type="match status" value="1"/>
</dbReference>
<gene>
    <name evidence="3" type="ORF">KQI75_07405</name>
</gene>
<dbReference type="EMBL" id="JAHLQI010000003">
    <property type="protein sequence ID" value="MBU5490444.1"/>
    <property type="molecule type" value="Genomic_DNA"/>
</dbReference>
<dbReference type="InterPro" id="IPR002195">
    <property type="entry name" value="Dihydroorotase_CS"/>
</dbReference>
<name>A0ABS6ERW9_9FIRM</name>
<sequence>MLLIQNGTVLDPYTETCKKLDILIDDAGIIHRIAPTIPANYIEDVYDASGCMISPGLVDVHVHFRDPGQTEKEDIYTGAAAAEAGGYTTVVCMANTKPTCDNLETLQYVQDKARHVMIHVLQDCAVTKGLGGKELVDFEALHEAGAPGFTDDGVNLTSGKLCLEAMRRAKALGVPLSFHEEDPAYVLSPGVNYGSKAAKKFDVLGAMPSSEEEMIARDIELALMTGARVAFQHISSAKSVALIRAGKARGADVHAEATPHHLALTQDDVLTYGVNARMNPPLRTEQDRQALIAGLADGTIDMIATDHAPHTAEQKNKPFAQSMSGITGLETAFSVLNTALVCAGKLTPMQLMRCMSQNPAQFYNLTGKSIEEGNRAELMIADWNADITYTSYRSKSSNTPFTGKPLKGEIKGIVCGTYTSLKQK</sequence>
<feature type="domain" description="Dihydroorotase catalytic" evidence="2">
    <location>
        <begin position="52"/>
        <end position="237"/>
    </location>
</feature>
<dbReference type="PANTHER" id="PTHR43668">
    <property type="entry name" value="ALLANTOINASE"/>
    <property type="match status" value="1"/>
</dbReference>
<accession>A0ABS6ERW9</accession>
<dbReference type="CDD" id="cd01317">
    <property type="entry name" value="DHOase_IIa"/>
    <property type="match status" value="1"/>
</dbReference>
<evidence type="ECO:0000259" key="2">
    <source>
        <dbReference type="Pfam" id="PF12890"/>
    </source>
</evidence>
<dbReference type="Proteomes" id="UP000783588">
    <property type="component" value="Unassembled WGS sequence"/>
</dbReference>
<dbReference type="PROSITE" id="PS00483">
    <property type="entry name" value="DIHYDROOROTASE_2"/>
    <property type="match status" value="1"/>
</dbReference>